<comment type="caution">
    <text evidence="1">The sequence shown here is derived from an EMBL/GenBank/DDBJ whole genome shotgun (WGS) entry which is preliminary data.</text>
</comment>
<organism evidence="1 2">
    <name type="scientific">Acinetobacter seifertii</name>
    <dbReference type="NCBI Taxonomy" id="1530123"/>
    <lineage>
        <taxon>Bacteria</taxon>
        <taxon>Pseudomonadati</taxon>
        <taxon>Pseudomonadota</taxon>
        <taxon>Gammaproteobacteria</taxon>
        <taxon>Moraxellales</taxon>
        <taxon>Moraxellaceae</taxon>
        <taxon>Acinetobacter</taxon>
        <taxon>Acinetobacter calcoaceticus/baumannii complex</taxon>
    </lineage>
</organism>
<reference evidence="1 2" key="1">
    <citation type="submission" date="2019-03" db="EMBL/GenBank/DDBJ databases">
        <title>Draft genome sequence of an environmental Acinetobacter seifertii from Brazil.</title>
        <authorList>
            <person name="Furlan J.P.R."/>
            <person name="Stehling E.G."/>
        </authorList>
    </citation>
    <scope>NUCLEOTIDE SEQUENCE [LARGE SCALE GENOMIC DNA]</scope>
    <source>
        <strain evidence="1 2">SAb133</strain>
    </source>
</reference>
<evidence type="ECO:0000313" key="1">
    <source>
        <dbReference type="EMBL" id="TEU27684.1"/>
    </source>
</evidence>
<sequence>MYIRTLDFVQWDKYLECNISTITFTLDFEMNAGFSMCQAISNRIIQKGSTIVEVDKAREKAMIQLKLDYELRDLGIKIKKLEISDISNTSYEITDRYLISTTFSLINLNNKNLNEIFKKFNSIKESVEEEIIFKIFFSGFFGAKAEELMNEIISFIEYSGFYAKQVPSTLNLYLTDDKGKIFRITQRGGGEQSSFQNPIHPLLIKRKSIISNYENYLLTPKNIKKHYKKGVHYQFLGFYDESFLCFYKIIESIFKDDSFSKLLSEVIFKTNSKELRSAIKSSNQKTMMLYIYQYFIEVDKEPIDDEKKAEILKKMISASDIRNNIAHSSDQSEESKKVLPFLINLARFMIATKNTTP</sequence>
<dbReference type="RefSeq" id="WP_134262628.1">
    <property type="nucleotide sequence ID" value="NZ_SNSA01000004.1"/>
</dbReference>
<dbReference type="Proteomes" id="UP000297445">
    <property type="component" value="Unassembled WGS sequence"/>
</dbReference>
<proteinExistence type="predicted"/>
<dbReference type="EMBL" id="SNSA01000004">
    <property type="protein sequence ID" value="TEU27684.1"/>
    <property type="molecule type" value="Genomic_DNA"/>
</dbReference>
<protein>
    <submittedName>
        <fullName evidence="1">Uncharacterized protein</fullName>
    </submittedName>
</protein>
<gene>
    <name evidence="1" type="ORF">E2R16_10085</name>
</gene>
<accession>A0A5E9PJX7</accession>
<dbReference type="AlphaFoldDB" id="A0A5E9PJX7"/>
<name>A0A5E9PJX7_9GAMM</name>
<evidence type="ECO:0000313" key="2">
    <source>
        <dbReference type="Proteomes" id="UP000297445"/>
    </source>
</evidence>